<dbReference type="AlphaFoldDB" id="A0A9C9EN35"/>
<comment type="similarity">
    <text evidence="3 7">Belongs to the NAD(P)-dependent epimerase/dehydratase family. dTDP-glucose dehydratase subfamily.</text>
</comment>
<keyword evidence="6 7" id="KW-0456">Lyase</keyword>
<feature type="domain" description="NAD(P)-binding" evidence="8">
    <location>
        <begin position="4"/>
        <end position="305"/>
    </location>
</feature>
<dbReference type="GO" id="GO:0009225">
    <property type="term" value="P:nucleotide-sugar metabolic process"/>
    <property type="evidence" value="ECO:0007669"/>
    <property type="project" value="InterPro"/>
</dbReference>
<reference evidence="9" key="1">
    <citation type="journal article" date="2020" name="mSystems">
        <title>Genome- and Community-Level Interaction Insights into Carbon Utilization and Element Cycling Functions of Hydrothermarchaeota in Hydrothermal Sediment.</title>
        <authorList>
            <person name="Zhou Z."/>
            <person name="Liu Y."/>
            <person name="Xu W."/>
            <person name="Pan J."/>
            <person name="Luo Z.H."/>
            <person name="Li M."/>
        </authorList>
    </citation>
    <scope>NUCLEOTIDE SEQUENCE</scope>
    <source>
        <strain evidence="9">HyVt-388</strain>
    </source>
</reference>
<dbReference type="InterPro" id="IPR036291">
    <property type="entry name" value="NAD(P)-bd_dom_sf"/>
</dbReference>
<dbReference type="PANTHER" id="PTHR43000">
    <property type="entry name" value="DTDP-D-GLUCOSE 4,6-DEHYDRATASE-RELATED"/>
    <property type="match status" value="1"/>
</dbReference>
<gene>
    <name evidence="9" type="primary">rfbB</name>
    <name evidence="9" type="ORF">ENI34_07535</name>
</gene>
<dbReference type="NCBIfam" id="TIGR01181">
    <property type="entry name" value="dTDP_gluc_dehyt"/>
    <property type="match status" value="1"/>
</dbReference>
<dbReference type="GO" id="GO:0008460">
    <property type="term" value="F:dTDP-glucose 4,6-dehydratase activity"/>
    <property type="evidence" value="ECO:0007669"/>
    <property type="project" value="UniProtKB-EC"/>
</dbReference>
<dbReference type="SUPFAM" id="SSF51735">
    <property type="entry name" value="NAD(P)-binding Rossmann-fold domains"/>
    <property type="match status" value="1"/>
</dbReference>
<name>A0A9C9EN35_UNCW3</name>
<organism evidence="9 10">
    <name type="scientific">candidate division WOR-3 bacterium</name>
    <dbReference type="NCBI Taxonomy" id="2052148"/>
    <lineage>
        <taxon>Bacteria</taxon>
        <taxon>Bacteria division WOR-3</taxon>
    </lineage>
</organism>
<evidence type="ECO:0000256" key="1">
    <source>
        <dbReference type="ARBA" id="ARBA00001539"/>
    </source>
</evidence>
<evidence type="ECO:0000313" key="9">
    <source>
        <dbReference type="EMBL" id="HEC78975.1"/>
    </source>
</evidence>
<evidence type="ECO:0000256" key="2">
    <source>
        <dbReference type="ARBA" id="ARBA00001911"/>
    </source>
</evidence>
<dbReference type="Gene3D" id="3.90.25.10">
    <property type="entry name" value="UDP-galactose 4-epimerase, domain 1"/>
    <property type="match status" value="1"/>
</dbReference>
<evidence type="ECO:0000256" key="5">
    <source>
        <dbReference type="ARBA" id="ARBA00023027"/>
    </source>
</evidence>
<dbReference type="CDD" id="cd05246">
    <property type="entry name" value="dTDP_GD_SDR_e"/>
    <property type="match status" value="1"/>
</dbReference>
<dbReference type="EMBL" id="DRIG01000083">
    <property type="protein sequence ID" value="HEC78975.1"/>
    <property type="molecule type" value="Genomic_DNA"/>
</dbReference>
<dbReference type="InterPro" id="IPR005888">
    <property type="entry name" value="dTDP_Gluc_deHydtase"/>
</dbReference>
<evidence type="ECO:0000256" key="3">
    <source>
        <dbReference type="ARBA" id="ARBA00008178"/>
    </source>
</evidence>
<accession>A0A9C9EN35</accession>
<comment type="caution">
    <text evidence="9">The sequence shown here is derived from an EMBL/GenBank/DDBJ whole genome shotgun (WGS) entry which is preliminary data.</text>
</comment>
<evidence type="ECO:0000259" key="8">
    <source>
        <dbReference type="Pfam" id="PF16363"/>
    </source>
</evidence>
<protein>
    <recommendedName>
        <fullName evidence="4 7">dTDP-glucose 4,6-dehydratase</fullName>
        <ecNumber evidence="4 7">4.2.1.46</ecNumber>
    </recommendedName>
</protein>
<evidence type="ECO:0000256" key="4">
    <source>
        <dbReference type="ARBA" id="ARBA00011990"/>
    </source>
</evidence>
<dbReference type="Proteomes" id="UP000885826">
    <property type="component" value="Unassembled WGS sequence"/>
</dbReference>
<dbReference type="EC" id="4.2.1.46" evidence="4 7"/>
<dbReference type="InterPro" id="IPR016040">
    <property type="entry name" value="NAD(P)-bd_dom"/>
</dbReference>
<dbReference type="FunFam" id="3.40.50.720:FF:000304">
    <property type="entry name" value="UDP-glucose 4,6-dehydratase"/>
    <property type="match status" value="1"/>
</dbReference>
<comment type="cofactor">
    <cofactor evidence="2 7">
        <name>NAD(+)</name>
        <dbReference type="ChEBI" id="CHEBI:57540"/>
    </cofactor>
</comment>
<comment type="catalytic activity">
    <reaction evidence="1 7">
        <text>dTDP-alpha-D-glucose = dTDP-4-dehydro-6-deoxy-alpha-D-glucose + H2O</text>
        <dbReference type="Rhea" id="RHEA:17221"/>
        <dbReference type="ChEBI" id="CHEBI:15377"/>
        <dbReference type="ChEBI" id="CHEBI:57477"/>
        <dbReference type="ChEBI" id="CHEBI:57649"/>
        <dbReference type="EC" id="4.2.1.46"/>
    </reaction>
</comment>
<keyword evidence="5" id="KW-0520">NAD</keyword>
<dbReference type="Gene3D" id="3.40.50.720">
    <property type="entry name" value="NAD(P)-binding Rossmann-like Domain"/>
    <property type="match status" value="1"/>
</dbReference>
<dbReference type="Pfam" id="PF16363">
    <property type="entry name" value="GDP_Man_Dehyd"/>
    <property type="match status" value="1"/>
</dbReference>
<sequence length="340" mass="38836">MKLLITGGCGFIGSNFIRYIIKKHPTYKIINVDKLTYAGNLENLKGLEKKKNYHFIKADICNTLLMRRIFKKFKPDGVINFAAETHVDRSITTPSVFIKTNVVGVGVLLNLSLEYNIKKFMQISTDEVYGSINRGNCHEKSPLNPSSPYAASKAAADGLVMAYHTTYNLPVLITRSSNNYGPFQFPEKLIPLVILNTLGDKKIPVYGDGLNIRDWIYVEDNCAALDLVFHKGGIGEIYNIGGGNEKTNISVIKKILKLLHKDYSLITYVKDRPGHDRRYALSIRKIKKELGWRPQTNFDTGIKKTIQWYRKNSEWLQNTQSGAYRRFYKKYYSKLGLNQF</sequence>
<evidence type="ECO:0000256" key="6">
    <source>
        <dbReference type="ARBA" id="ARBA00023239"/>
    </source>
</evidence>
<evidence type="ECO:0000313" key="10">
    <source>
        <dbReference type="Proteomes" id="UP000885826"/>
    </source>
</evidence>
<evidence type="ECO:0000256" key="7">
    <source>
        <dbReference type="RuleBase" id="RU004473"/>
    </source>
</evidence>
<proteinExistence type="inferred from homology"/>